<name>A0A7Y9WZV2_9ACTN</name>
<evidence type="ECO:0000256" key="1">
    <source>
        <dbReference type="SAM" id="Phobius"/>
    </source>
</evidence>
<gene>
    <name evidence="2" type="ORF">HNR22_001597</name>
</gene>
<dbReference type="Proteomes" id="UP000523545">
    <property type="component" value="Unassembled WGS sequence"/>
</dbReference>
<keyword evidence="1" id="KW-1133">Transmembrane helix</keyword>
<evidence type="ECO:0000313" key="3">
    <source>
        <dbReference type="Proteomes" id="UP000523545"/>
    </source>
</evidence>
<keyword evidence="3" id="KW-1185">Reference proteome</keyword>
<dbReference type="AlphaFoldDB" id="A0A7Y9WZV2"/>
<keyword evidence="1" id="KW-0472">Membrane</keyword>
<evidence type="ECO:0000313" key="2">
    <source>
        <dbReference type="EMBL" id="NYH41870.1"/>
    </source>
</evidence>
<comment type="caution">
    <text evidence="2">The sequence shown here is derived from an EMBL/GenBank/DDBJ whole genome shotgun (WGS) entry which is preliminary data.</text>
</comment>
<protein>
    <submittedName>
        <fullName evidence="2">Uncharacterized protein</fullName>
    </submittedName>
</protein>
<dbReference type="RefSeq" id="WP_179779791.1">
    <property type="nucleotide sequence ID" value="NZ_JACCHK010000001.1"/>
</dbReference>
<organism evidence="2 3">
    <name type="scientific">Micromonospora jinlongensis</name>
    <dbReference type="NCBI Taxonomy" id="1287877"/>
    <lineage>
        <taxon>Bacteria</taxon>
        <taxon>Bacillati</taxon>
        <taxon>Actinomycetota</taxon>
        <taxon>Actinomycetes</taxon>
        <taxon>Micromonosporales</taxon>
        <taxon>Micromonosporaceae</taxon>
        <taxon>Micromonospora</taxon>
    </lineage>
</organism>
<sequence>MGTNPEAAMHLVPDAGAISSLVDLLGGVLQLTAAVVTLVAAVNVRGRRHGRGRGGDDDDARP</sequence>
<accession>A0A7Y9WZV2</accession>
<reference evidence="2 3" key="1">
    <citation type="submission" date="2020-07" db="EMBL/GenBank/DDBJ databases">
        <title>Sequencing the genomes of 1000 actinobacteria strains.</title>
        <authorList>
            <person name="Klenk H.-P."/>
        </authorList>
    </citation>
    <scope>NUCLEOTIDE SEQUENCE [LARGE SCALE GENOMIC DNA]</scope>
    <source>
        <strain evidence="2 3">DSM 45876</strain>
    </source>
</reference>
<feature type="transmembrane region" description="Helical" evidence="1">
    <location>
        <begin position="24"/>
        <end position="44"/>
    </location>
</feature>
<dbReference type="EMBL" id="JACCHK010000001">
    <property type="protein sequence ID" value="NYH41870.1"/>
    <property type="molecule type" value="Genomic_DNA"/>
</dbReference>
<keyword evidence="1" id="KW-0812">Transmembrane</keyword>
<proteinExistence type="predicted"/>